<evidence type="ECO:0000313" key="1">
    <source>
        <dbReference type="EMBL" id="TQV73702.1"/>
    </source>
</evidence>
<keyword evidence="2" id="KW-1185">Reference proteome</keyword>
<reference evidence="1 2" key="1">
    <citation type="submission" date="2019-06" db="EMBL/GenBank/DDBJ databases">
        <title>Draft genome of Aliikangiella marina GYP-15.</title>
        <authorList>
            <person name="Wang G."/>
        </authorList>
    </citation>
    <scope>NUCLEOTIDE SEQUENCE [LARGE SCALE GENOMIC DNA]</scope>
    <source>
        <strain evidence="1 2">GYP-15</strain>
    </source>
</reference>
<protein>
    <submittedName>
        <fullName evidence="1">Uncharacterized protein</fullName>
    </submittedName>
</protein>
<comment type="caution">
    <text evidence="1">The sequence shown here is derived from an EMBL/GenBank/DDBJ whole genome shotgun (WGS) entry which is preliminary data.</text>
</comment>
<evidence type="ECO:0000313" key="2">
    <source>
        <dbReference type="Proteomes" id="UP000317839"/>
    </source>
</evidence>
<sequence>MSIKLDDLAWPEATLFNLSFDGTVLSFTMTDIQSYIEPIKFEEVDVRITDISALRVTLRPFIDGKYSAKELVVDIGDFAETGEVIEGIVRQNPLTDTNAEYFWLTGELKAADIVIKRTGNYQYKTRKHPTLSSK</sequence>
<dbReference type="EMBL" id="VIKR01000003">
    <property type="protein sequence ID" value="TQV73702.1"/>
    <property type="molecule type" value="Genomic_DNA"/>
</dbReference>
<name>A0A545T911_9GAMM</name>
<gene>
    <name evidence="1" type="ORF">FLL45_12580</name>
</gene>
<organism evidence="1 2">
    <name type="scientific">Aliikangiella marina</name>
    <dbReference type="NCBI Taxonomy" id="1712262"/>
    <lineage>
        <taxon>Bacteria</taxon>
        <taxon>Pseudomonadati</taxon>
        <taxon>Pseudomonadota</taxon>
        <taxon>Gammaproteobacteria</taxon>
        <taxon>Oceanospirillales</taxon>
        <taxon>Pleioneaceae</taxon>
        <taxon>Aliikangiella</taxon>
    </lineage>
</organism>
<dbReference type="AlphaFoldDB" id="A0A545T911"/>
<dbReference type="Proteomes" id="UP000317839">
    <property type="component" value="Unassembled WGS sequence"/>
</dbReference>
<accession>A0A545T911</accession>
<dbReference type="RefSeq" id="WP_142942410.1">
    <property type="nucleotide sequence ID" value="NZ_VIKR01000003.1"/>
</dbReference>
<proteinExistence type="predicted"/>